<feature type="compositionally biased region" description="Polar residues" evidence="1">
    <location>
        <begin position="113"/>
        <end position="133"/>
    </location>
</feature>
<proteinExistence type="predicted"/>
<feature type="region of interest" description="Disordered" evidence="1">
    <location>
        <begin position="113"/>
        <end position="135"/>
    </location>
</feature>
<dbReference type="AlphaFoldDB" id="A0A5N5WMG7"/>
<evidence type="ECO:0000313" key="3">
    <source>
        <dbReference type="Proteomes" id="UP000326565"/>
    </source>
</evidence>
<evidence type="ECO:0000313" key="2">
    <source>
        <dbReference type="EMBL" id="KAB8069673.1"/>
    </source>
</evidence>
<keyword evidence="3" id="KW-1185">Reference proteome</keyword>
<reference evidence="2 3" key="1">
    <citation type="submission" date="2019-04" db="EMBL/GenBank/DDBJ databases">
        <title>Friends and foes A comparative genomics study of 23 Aspergillus species from section Flavi.</title>
        <authorList>
            <consortium name="DOE Joint Genome Institute"/>
            <person name="Kjaerbolling I."/>
            <person name="Vesth T."/>
            <person name="Frisvad J.C."/>
            <person name="Nybo J.L."/>
            <person name="Theobald S."/>
            <person name="Kildgaard S."/>
            <person name="Isbrandt T."/>
            <person name="Kuo A."/>
            <person name="Sato A."/>
            <person name="Lyhne E.K."/>
            <person name="Kogle M.E."/>
            <person name="Wiebenga A."/>
            <person name="Kun R.S."/>
            <person name="Lubbers R.J."/>
            <person name="Makela M.R."/>
            <person name="Barry K."/>
            <person name="Chovatia M."/>
            <person name="Clum A."/>
            <person name="Daum C."/>
            <person name="Haridas S."/>
            <person name="He G."/>
            <person name="LaButti K."/>
            <person name="Lipzen A."/>
            <person name="Mondo S."/>
            <person name="Riley R."/>
            <person name="Salamov A."/>
            <person name="Simmons B.A."/>
            <person name="Magnuson J.K."/>
            <person name="Henrissat B."/>
            <person name="Mortensen U.H."/>
            <person name="Larsen T.O."/>
            <person name="Devries R.P."/>
            <person name="Grigoriev I.V."/>
            <person name="Machida M."/>
            <person name="Baker S.E."/>
            <person name="Andersen M.R."/>
        </authorList>
    </citation>
    <scope>NUCLEOTIDE SEQUENCE [LARGE SCALE GENOMIC DNA]</scope>
    <source>
        <strain evidence="2 3">CBS 151.66</strain>
    </source>
</reference>
<evidence type="ECO:0000256" key="1">
    <source>
        <dbReference type="SAM" id="MobiDB-lite"/>
    </source>
</evidence>
<name>A0A5N5WMG7_9EURO</name>
<protein>
    <submittedName>
        <fullName evidence="2">Uncharacterized protein</fullName>
    </submittedName>
</protein>
<dbReference type="Proteomes" id="UP000326565">
    <property type="component" value="Unassembled WGS sequence"/>
</dbReference>
<gene>
    <name evidence="2" type="ORF">BDV29DRAFT_161193</name>
</gene>
<dbReference type="EMBL" id="ML732331">
    <property type="protein sequence ID" value="KAB8069673.1"/>
    <property type="molecule type" value="Genomic_DNA"/>
</dbReference>
<organism evidence="2 3">
    <name type="scientific">Aspergillus leporis</name>
    <dbReference type="NCBI Taxonomy" id="41062"/>
    <lineage>
        <taxon>Eukaryota</taxon>
        <taxon>Fungi</taxon>
        <taxon>Dikarya</taxon>
        <taxon>Ascomycota</taxon>
        <taxon>Pezizomycotina</taxon>
        <taxon>Eurotiomycetes</taxon>
        <taxon>Eurotiomycetidae</taxon>
        <taxon>Eurotiales</taxon>
        <taxon>Aspergillaceae</taxon>
        <taxon>Aspergillus</taxon>
        <taxon>Aspergillus subgen. Circumdati</taxon>
    </lineage>
</organism>
<accession>A0A5N5WMG7</accession>
<sequence length="282" mass="30401">MLLFMPKTKRVPVQTAKAKMEAVSHGPFKSVFLQFLNAAIGLAEKITDAPSLDVVTKDLKEIKESIQNQSKQQIQLIKAVDVIETRSAKASGSAAPPRSYIEAARRGAAMSNWLGNTHPNGTSPNGSAETGASSIPVPLLPPLAEDLELHVRKTTASVVNPLRRNHQTLVNRVNASIAECGDALIAHRKVAAGRVLPSGDVVLTVDNMEDVERLTRSPMWVKVLGADATIKRRGYPIIVHQMEAKMIGLDNPAKHQHALTERLLAANATRLAATPTDITFVG</sequence>
<dbReference type="OrthoDB" id="4506733at2759"/>